<reference evidence="2" key="1">
    <citation type="journal article" date="2021" name="Nat. Commun.">
        <title>Genomic analyses provide insights into spinach domestication and the genetic basis of agronomic traits.</title>
        <authorList>
            <person name="Cai X."/>
            <person name="Sun X."/>
            <person name="Xu C."/>
            <person name="Sun H."/>
            <person name="Wang X."/>
            <person name="Ge C."/>
            <person name="Zhang Z."/>
            <person name="Wang Q."/>
            <person name="Fei Z."/>
            <person name="Jiao C."/>
            <person name="Wang Q."/>
        </authorList>
    </citation>
    <scope>NUCLEOTIDE SEQUENCE [LARGE SCALE GENOMIC DNA]</scope>
    <source>
        <strain evidence="2">cv. Varoflay</strain>
    </source>
</reference>
<sequence>MGRKITRSRKRGKLNLHFEEEGNSVVDSSSRSEQDDSEDEDFKADGYEDLDDDDEEVVQSDVGRSVKQKRGRSKGKATKEPMTTEKRGLVEKVTLHTRVSRTIV</sequence>
<feature type="compositionally biased region" description="Basic and acidic residues" evidence="1">
    <location>
        <begin position="77"/>
        <end position="87"/>
    </location>
</feature>
<gene>
    <name evidence="3" type="primary">LOC110804724</name>
</gene>
<dbReference type="AlphaFoldDB" id="A0A9R0JEF9"/>
<accession>A0A9R0JEF9</accession>
<feature type="compositionally biased region" description="Acidic residues" evidence="1">
    <location>
        <begin position="35"/>
        <end position="58"/>
    </location>
</feature>
<dbReference type="GeneID" id="110804724"/>
<organism evidence="2 3">
    <name type="scientific">Spinacia oleracea</name>
    <name type="common">Spinach</name>
    <dbReference type="NCBI Taxonomy" id="3562"/>
    <lineage>
        <taxon>Eukaryota</taxon>
        <taxon>Viridiplantae</taxon>
        <taxon>Streptophyta</taxon>
        <taxon>Embryophyta</taxon>
        <taxon>Tracheophyta</taxon>
        <taxon>Spermatophyta</taxon>
        <taxon>Magnoliopsida</taxon>
        <taxon>eudicotyledons</taxon>
        <taxon>Gunneridae</taxon>
        <taxon>Pentapetalae</taxon>
        <taxon>Caryophyllales</taxon>
        <taxon>Chenopodiaceae</taxon>
        <taxon>Chenopodioideae</taxon>
        <taxon>Anserineae</taxon>
        <taxon>Spinacia</taxon>
    </lineage>
</organism>
<reference evidence="3" key="2">
    <citation type="submission" date="2025-08" db="UniProtKB">
        <authorList>
            <consortium name="RefSeq"/>
        </authorList>
    </citation>
    <scope>IDENTIFICATION</scope>
    <source>
        <tissue evidence="3">Leaf</tissue>
    </source>
</reference>
<feature type="compositionally biased region" description="Basic residues" evidence="1">
    <location>
        <begin position="1"/>
        <end position="14"/>
    </location>
</feature>
<dbReference type="Proteomes" id="UP000813463">
    <property type="component" value="Chromosome 6"/>
</dbReference>
<dbReference type="RefSeq" id="XP_021866026.2">
    <property type="nucleotide sequence ID" value="XM_022010334.2"/>
</dbReference>
<name>A0A9R0JEF9_SPIOL</name>
<keyword evidence="2" id="KW-1185">Reference proteome</keyword>
<feature type="region of interest" description="Disordered" evidence="1">
    <location>
        <begin position="1"/>
        <end position="87"/>
    </location>
</feature>
<dbReference type="KEGG" id="soe:110804724"/>
<evidence type="ECO:0000313" key="3">
    <source>
        <dbReference type="RefSeq" id="XP_021866026.2"/>
    </source>
</evidence>
<evidence type="ECO:0000256" key="1">
    <source>
        <dbReference type="SAM" id="MobiDB-lite"/>
    </source>
</evidence>
<protein>
    <submittedName>
        <fullName evidence="3">Uncharacterized protein</fullName>
    </submittedName>
</protein>
<proteinExistence type="predicted"/>
<feature type="compositionally biased region" description="Basic residues" evidence="1">
    <location>
        <begin position="66"/>
        <end position="76"/>
    </location>
</feature>
<evidence type="ECO:0000313" key="2">
    <source>
        <dbReference type="Proteomes" id="UP000813463"/>
    </source>
</evidence>